<organism evidence="2 3">
    <name type="scientific">candidate division WWE3 bacterium RIFCSPLOWO2_01_FULL_41_18</name>
    <dbReference type="NCBI Taxonomy" id="1802625"/>
    <lineage>
        <taxon>Bacteria</taxon>
        <taxon>Katanobacteria</taxon>
    </lineage>
</organism>
<evidence type="ECO:0000256" key="1">
    <source>
        <dbReference type="SAM" id="Phobius"/>
    </source>
</evidence>
<protein>
    <submittedName>
        <fullName evidence="2">Uncharacterized protein</fullName>
    </submittedName>
</protein>
<dbReference type="AlphaFoldDB" id="A0A1F4VEE4"/>
<feature type="transmembrane region" description="Helical" evidence="1">
    <location>
        <begin position="12"/>
        <end position="30"/>
    </location>
</feature>
<proteinExistence type="predicted"/>
<accession>A0A1F4VEE4</accession>
<evidence type="ECO:0000313" key="3">
    <source>
        <dbReference type="Proteomes" id="UP000176504"/>
    </source>
</evidence>
<sequence length="66" mass="7674">MDLKIFNGYYLFAHWVLLGILLIGVITYIIETRKAKVRLQVWPLILFLVLLLSFTGHAIKILLGYQ</sequence>
<dbReference type="Proteomes" id="UP000176504">
    <property type="component" value="Unassembled WGS sequence"/>
</dbReference>
<evidence type="ECO:0000313" key="2">
    <source>
        <dbReference type="EMBL" id="OGC55073.1"/>
    </source>
</evidence>
<comment type="caution">
    <text evidence="2">The sequence shown here is derived from an EMBL/GenBank/DDBJ whole genome shotgun (WGS) entry which is preliminary data.</text>
</comment>
<keyword evidence="1" id="KW-0472">Membrane</keyword>
<keyword evidence="1" id="KW-0812">Transmembrane</keyword>
<keyword evidence="1" id="KW-1133">Transmembrane helix</keyword>
<gene>
    <name evidence="2" type="ORF">A3A78_03795</name>
</gene>
<reference evidence="2 3" key="1">
    <citation type="journal article" date="2016" name="Nat. Commun.">
        <title>Thousands of microbial genomes shed light on interconnected biogeochemical processes in an aquifer system.</title>
        <authorList>
            <person name="Anantharaman K."/>
            <person name="Brown C.T."/>
            <person name="Hug L.A."/>
            <person name="Sharon I."/>
            <person name="Castelle C.J."/>
            <person name="Probst A.J."/>
            <person name="Thomas B.C."/>
            <person name="Singh A."/>
            <person name="Wilkins M.J."/>
            <person name="Karaoz U."/>
            <person name="Brodie E.L."/>
            <person name="Williams K.H."/>
            <person name="Hubbard S.S."/>
            <person name="Banfield J.F."/>
        </authorList>
    </citation>
    <scope>NUCLEOTIDE SEQUENCE [LARGE SCALE GENOMIC DNA]</scope>
</reference>
<name>A0A1F4VEE4_UNCKA</name>
<dbReference type="EMBL" id="MEVI01000003">
    <property type="protein sequence ID" value="OGC55073.1"/>
    <property type="molecule type" value="Genomic_DNA"/>
</dbReference>
<feature type="transmembrane region" description="Helical" evidence="1">
    <location>
        <begin position="42"/>
        <end position="63"/>
    </location>
</feature>